<evidence type="ECO:0000256" key="2">
    <source>
        <dbReference type="ARBA" id="ARBA00007683"/>
    </source>
</evidence>
<organism evidence="12 13">
    <name type="scientific">Polyrhizophydium stewartii</name>
    <dbReference type="NCBI Taxonomy" id="2732419"/>
    <lineage>
        <taxon>Eukaryota</taxon>
        <taxon>Fungi</taxon>
        <taxon>Fungi incertae sedis</taxon>
        <taxon>Chytridiomycota</taxon>
        <taxon>Chytridiomycota incertae sedis</taxon>
        <taxon>Chytridiomycetes</taxon>
        <taxon>Rhizophydiales</taxon>
        <taxon>Rhizophydiales incertae sedis</taxon>
        <taxon>Polyrhizophydium</taxon>
    </lineage>
</organism>
<evidence type="ECO:0000256" key="9">
    <source>
        <dbReference type="ARBA" id="ARBA00032144"/>
    </source>
</evidence>
<feature type="region of interest" description="Disordered" evidence="11">
    <location>
        <begin position="211"/>
        <end position="236"/>
    </location>
</feature>
<keyword evidence="13" id="KW-1185">Reference proteome</keyword>
<evidence type="ECO:0000256" key="11">
    <source>
        <dbReference type="SAM" id="MobiDB-lite"/>
    </source>
</evidence>
<keyword evidence="8" id="KW-0072">Autophagy</keyword>
<comment type="similarity">
    <text evidence="2">Belongs to the ATG3 family.</text>
</comment>
<feature type="compositionally biased region" description="Acidic residues" evidence="11">
    <location>
        <begin position="182"/>
        <end position="195"/>
    </location>
</feature>
<proteinExistence type="inferred from homology"/>
<protein>
    <recommendedName>
        <fullName evidence="3">Autophagy-related protein 3</fullName>
    </recommendedName>
    <alternativeName>
        <fullName evidence="9 10">Autophagy-related E2-like conjugation enzyme ATG3</fullName>
    </alternativeName>
</protein>
<evidence type="ECO:0000256" key="4">
    <source>
        <dbReference type="ARBA" id="ARBA00022448"/>
    </source>
</evidence>
<feature type="compositionally biased region" description="Low complexity" evidence="11">
    <location>
        <begin position="163"/>
        <end position="181"/>
    </location>
</feature>
<evidence type="ECO:0000256" key="6">
    <source>
        <dbReference type="ARBA" id="ARBA00022786"/>
    </source>
</evidence>
<dbReference type="PANTHER" id="PTHR12866">
    <property type="entry name" value="UBIQUITIN-LIKE-CONJUGATING ENZYME ATG3"/>
    <property type="match status" value="1"/>
</dbReference>
<evidence type="ECO:0000256" key="8">
    <source>
        <dbReference type="ARBA" id="ARBA00023006"/>
    </source>
</evidence>
<keyword evidence="7" id="KW-0653">Protein transport</keyword>
<keyword evidence="6" id="KW-0833">Ubl conjugation pathway</keyword>
<feature type="region of interest" description="Disordered" evidence="11">
    <location>
        <begin position="163"/>
        <end position="195"/>
    </location>
</feature>
<evidence type="ECO:0000256" key="3">
    <source>
        <dbReference type="ARBA" id="ARBA00018067"/>
    </source>
</evidence>
<dbReference type="Proteomes" id="UP001527925">
    <property type="component" value="Unassembled WGS sequence"/>
</dbReference>
<dbReference type="PANTHER" id="PTHR12866:SF2">
    <property type="entry name" value="UBIQUITIN-LIKE-CONJUGATING ENZYME ATG3"/>
    <property type="match status" value="1"/>
</dbReference>
<comment type="caution">
    <text evidence="12">The sequence shown here is derived from an EMBL/GenBank/DDBJ whole genome shotgun (WGS) entry which is preliminary data.</text>
</comment>
<dbReference type="EMBL" id="JADGIZ020000019">
    <property type="protein sequence ID" value="KAL2916029.1"/>
    <property type="molecule type" value="Genomic_DNA"/>
</dbReference>
<name>A0ABR4N945_9FUNG</name>
<dbReference type="InterPro" id="IPR007135">
    <property type="entry name" value="Atg3/Atg10"/>
</dbReference>
<evidence type="ECO:0000256" key="1">
    <source>
        <dbReference type="ARBA" id="ARBA00004496"/>
    </source>
</evidence>
<evidence type="ECO:0000313" key="12">
    <source>
        <dbReference type="EMBL" id="KAL2916029.1"/>
    </source>
</evidence>
<gene>
    <name evidence="12" type="primary">ATG3</name>
    <name evidence="12" type="ORF">HK105_204453</name>
</gene>
<dbReference type="Pfam" id="PF03987">
    <property type="entry name" value="Autophagy_act_C"/>
    <property type="match status" value="1"/>
</dbReference>
<evidence type="ECO:0000256" key="5">
    <source>
        <dbReference type="ARBA" id="ARBA00022490"/>
    </source>
</evidence>
<evidence type="ECO:0000256" key="7">
    <source>
        <dbReference type="ARBA" id="ARBA00022927"/>
    </source>
</evidence>
<sequence>MERTTYSVAHAIFHSAREYLNPVLRTSKFKETGVLTPAEFVAAGDFLVFKCPTWAWAAGDPAKARDYLPADKQYLITRNVPCLRRVKAMEYTDADADALLDDGADADGGWVATHQGRDAARHPAADAVDIDAADIDAADRPDADAAALAAAVGALSVAATPASAAQLPQSHHPQQGQGPDMPDLDDMPDIDDIPEIDDDLVDVGAIDEEDDPAALSSAAAGAASSSATAQGDSDPADKILKTRTYDMSITYDKYYQTPRVWLFGYDEHRRPLTSAQVFQDISQDHAHKTVTIEMHPHEGLTLASIHPCKHANVMKRILDQMEESGENKELRVDQYLMLFLKFMSAVLPTMEYDYTTSMEAA</sequence>
<keyword evidence="4" id="KW-0813">Transport</keyword>
<dbReference type="Gene3D" id="3.30.1460.50">
    <property type="match status" value="1"/>
</dbReference>
<evidence type="ECO:0000313" key="13">
    <source>
        <dbReference type="Proteomes" id="UP001527925"/>
    </source>
</evidence>
<reference evidence="12 13" key="1">
    <citation type="submission" date="2023-09" db="EMBL/GenBank/DDBJ databases">
        <title>Pangenome analysis of Batrachochytrium dendrobatidis and related Chytrids.</title>
        <authorList>
            <person name="Yacoub M.N."/>
            <person name="Stajich J.E."/>
            <person name="James T.Y."/>
        </authorList>
    </citation>
    <scope>NUCLEOTIDE SEQUENCE [LARGE SCALE GENOMIC DNA]</scope>
    <source>
        <strain evidence="12 13">JEL0888</strain>
    </source>
</reference>
<evidence type="ECO:0000256" key="10">
    <source>
        <dbReference type="ARBA" id="ARBA00033139"/>
    </source>
</evidence>
<comment type="subcellular location">
    <subcellularLocation>
        <location evidence="1">Cytoplasm</location>
    </subcellularLocation>
</comment>
<feature type="compositionally biased region" description="Low complexity" evidence="11">
    <location>
        <begin position="213"/>
        <end position="229"/>
    </location>
</feature>
<accession>A0ABR4N945</accession>
<keyword evidence="5" id="KW-0963">Cytoplasm</keyword>